<reference evidence="1" key="2">
    <citation type="submission" date="2020-09" db="EMBL/GenBank/DDBJ databases">
        <authorList>
            <person name="Sun Q."/>
            <person name="Zhou Y."/>
        </authorList>
    </citation>
    <scope>NUCLEOTIDE SEQUENCE</scope>
    <source>
        <strain evidence="1">CGMCC 1.15880</strain>
    </source>
</reference>
<name>A0A916R3P4_9RHOB</name>
<reference evidence="1" key="1">
    <citation type="journal article" date="2014" name="Int. J. Syst. Evol. Microbiol.">
        <title>Complete genome sequence of Corynebacterium casei LMG S-19264T (=DSM 44701T), isolated from a smear-ripened cheese.</title>
        <authorList>
            <consortium name="US DOE Joint Genome Institute (JGI-PGF)"/>
            <person name="Walter F."/>
            <person name="Albersmeier A."/>
            <person name="Kalinowski J."/>
            <person name="Ruckert C."/>
        </authorList>
    </citation>
    <scope>NUCLEOTIDE SEQUENCE</scope>
    <source>
        <strain evidence="1">CGMCC 1.15880</strain>
    </source>
</reference>
<sequence length="358" mass="41060">MLTLVTVIYGDARRYRVELFGSILSALKLRTDPDTRVVVYTDRSLGDFPLPITERIISAADWQNWTRGSGVTHLVKLHLVRQTLEEKLGPVLYFDTDTLFLVPPEHLAARLSPETALMHANEGPISDHGIWSDISAWLGEGREICGRMLSRHSVMYNSGIVGVVEAHHDSLCRSIDIANVLYDVDPVFSLDQFSTGVALSGQAKVETCTPEVLHYWGWHRSFIRDAIDRFWRAHQQADIAELCADFEPSIYARPPEIRWQEKLYARYMGFRWRLSDDNRFACLALETARHHAKSDTEMANRWFAVHMDFMRKPTSSRAQIKTLERAWRTDHHACRTWLNTQNTVALETWINEARAGAP</sequence>
<proteinExistence type="predicted"/>
<dbReference type="AlphaFoldDB" id="A0A916R3P4"/>
<dbReference type="Proteomes" id="UP000628017">
    <property type="component" value="Unassembled WGS sequence"/>
</dbReference>
<organism evidence="1 2">
    <name type="scientific">Neptunicoccus cionae</name>
    <dbReference type="NCBI Taxonomy" id="2035344"/>
    <lineage>
        <taxon>Bacteria</taxon>
        <taxon>Pseudomonadati</taxon>
        <taxon>Pseudomonadota</taxon>
        <taxon>Alphaproteobacteria</taxon>
        <taxon>Rhodobacterales</taxon>
        <taxon>Paracoccaceae</taxon>
        <taxon>Neptunicoccus</taxon>
    </lineage>
</organism>
<dbReference type="SUPFAM" id="SSF53448">
    <property type="entry name" value="Nucleotide-diphospho-sugar transferases"/>
    <property type="match status" value="1"/>
</dbReference>
<comment type="caution">
    <text evidence="1">The sequence shown here is derived from an EMBL/GenBank/DDBJ whole genome shotgun (WGS) entry which is preliminary data.</text>
</comment>
<dbReference type="RefSeq" id="WP_188677878.1">
    <property type="nucleotide sequence ID" value="NZ_BMKA01000006.1"/>
</dbReference>
<protein>
    <submittedName>
        <fullName evidence="1">Uncharacterized protein</fullName>
    </submittedName>
</protein>
<evidence type="ECO:0000313" key="2">
    <source>
        <dbReference type="Proteomes" id="UP000628017"/>
    </source>
</evidence>
<dbReference type="EMBL" id="BMKA01000006">
    <property type="protein sequence ID" value="GGA28992.1"/>
    <property type="molecule type" value="Genomic_DNA"/>
</dbReference>
<dbReference type="InterPro" id="IPR029044">
    <property type="entry name" value="Nucleotide-diphossugar_trans"/>
</dbReference>
<gene>
    <name evidence="1" type="ORF">GCM10011498_32630</name>
</gene>
<accession>A0A916R3P4</accession>
<keyword evidence="2" id="KW-1185">Reference proteome</keyword>
<evidence type="ECO:0000313" key="1">
    <source>
        <dbReference type="EMBL" id="GGA28992.1"/>
    </source>
</evidence>